<organism evidence="2 3">
    <name type="scientific">Heterorhabditis bacteriophora</name>
    <name type="common">Entomopathogenic nematode worm</name>
    <dbReference type="NCBI Taxonomy" id="37862"/>
    <lineage>
        <taxon>Eukaryota</taxon>
        <taxon>Metazoa</taxon>
        <taxon>Ecdysozoa</taxon>
        <taxon>Nematoda</taxon>
        <taxon>Chromadorea</taxon>
        <taxon>Rhabditida</taxon>
        <taxon>Rhabditina</taxon>
        <taxon>Rhabditomorpha</taxon>
        <taxon>Strongyloidea</taxon>
        <taxon>Heterorhabditidae</taxon>
        <taxon>Heterorhabditis</taxon>
    </lineage>
</organism>
<dbReference type="Gene3D" id="1.10.510.10">
    <property type="entry name" value="Transferase(Phosphotransferase) domain 1"/>
    <property type="match status" value="1"/>
</dbReference>
<feature type="domain" description="Serine-threonine/tyrosine-protein kinase catalytic" evidence="1">
    <location>
        <begin position="6"/>
        <end position="45"/>
    </location>
</feature>
<dbReference type="SUPFAM" id="SSF56112">
    <property type="entry name" value="Protein kinase-like (PK-like)"/>
    <property type="match status" value="1"/>
</dbReference>
<dbReference type="Pfam" id="PF07714">
    <property type="entry name" value="PK_Tyr_Ser-Thr"/>
    <property type="match status" value="1"/>
</dbReference>
<reference evidence="3" key="1">
    <citation type="submission" date="2016-11" db="UniProtKB">
        <authorList>
            <consortium name="WormBaseParasite"/>
        </authorList>
    </citation>
    <scope>IDENTIFICATION</scope>
</reference>
<evidence type="ECO:0000259" key="1">
    <source>
        <dbReference type="Pfam" id="PF07714"/>
    </source>
</evidence>
<dbReference type="WBParaSite" id="Hba_08081">
    <property type="protein sequence ID" value="Hba_08081"/>
    <property type="gene ID" value="Hba_08081"/>
</dbReference>
<dbReference type="GO" id="GO:0004672">
    <property type="term" value="F:protein kinase activity"/>
    <property type="evidence" value="ECO:0007669"/>
    <property type="project" value="InterPro"/>
</dbReference>
<dbReference type="InterPro" id="IPR001245">
    <property type="entry name" value="Ser-Thr/Tyr_kinase_cat_dom"/>
</dbReference>
<sequence length="62" mass="7075">MKISCHLFSGMRPPRPRFCPQGVYDLMHKCWASEPDKRVTAEDILLDPCLETQISDNPAECP</sequence>
<evidence type="ECO:0000313" key="2">
    <source>
        <dbReference type="Proteomes" id="UP000095283"/>
    </source>
</evidence>
<keyword evidence="2" id="KW-1185">Reference proteome</keyword>
<name>A0A1I7WSE3_HETBA</name>
<dbReference type="AlphaFoldDB" id="A0A1I7WSE3"/>
<accession>A0A1I7WSE3</accession>
<evidence type="ECO:0000313" key="3">
    <source>
        <dbReference type="WBParaSite" id="Hba_08081"/>
    </source>
</evidence>
<protein>
    <submittedName>
        <fullName evidence="3">Pkinase_Tyr domain-containing protein</fullName>
    </submittedName>
</protein>
<dbReference type="InterPro" id="IPR011009">
    <property type="entry name" value="Kinase-like_dom_sf"/>
</dbReference>
<proteinExistence type="predicted"/>
<dbReference type="Proteomes" id="UP000095283">
    <property type="component" value="Unplaced"/>
</dbReference>